<sequence>MPPAIKSSSMSTSRRAAFSVRSAAATKPSATAPKRSTVKRSAPNKIPAVASGSGAATRRASKRRELEEFAKTFFKYSQIYEDMAVTLRDHPDELQGAHERQSKIVLEDRGRGPQTLEQIHSRLAILAARCDIIPQSIDDRLAVCFASMEYAQILLDAIVSHPSRPFSDRLEFMRMVTQMTRKSLNLPPAPAELPRLAKFIPDDPIIRRVSAKDLKQWRSHPKELLRKAFISHDAIRRVFLISDYCVKEVAGHCYEVRFEDCGPDVFTFSLADVLGMVAEAEFVTNA</sequence>
<proteinExistence type="predicted"/>
<protein>
    <submittedName>
        <fullName evidence="2">Uncharacterized protein</fullName>
    </submittedName>
</protein>
<evidence type="ECO:0000313" key="2">
    <source>
        <dbReference type="EMBL" id="RDB14840.1"/>
    </source>
</evidence>
<feature type="region of interest" description="Disordered" evidence="1">
    <location>
        <begin position="1"/>
        <end position="61"/>
    </location>
</feature>
<dbReference type="EMBL" id="LUEZ02000096">
    <property type="protein sequence ID" value="RDB14840.1"/>
    <property type="molecule type" value="Genomic_DNA"/>
</dbReference>
<name>A0A369J137_HYPMA</name>
<organism evidence="2 3">
    <name type="scientific">Hypsizygus marmoreus</name>
    <name type="common">White beech mushroom</name>
    <name type="synonym">Agaricus marmoreus</name>
    <dbReference type="NCBI Taxonomy" id="39966"/>
    <lineage>
        <taxon>Eukaryota</taxon>
        <taxon>Fungi</taxon>
        <taxon>Dikarya</taxon>
        <taxon>Basidiomycota</taxon>
        <taxon>Agaricomycotina</taxon>
        <taxon>Agaricomycetes</taxon>
        <taxon>Agaricomycetidae</taxon>
        <taxon>Agaricales</taxon>
        <taxon>Tricholomatineae</taxon>
        <taxon>Lyophyllaceae</taxon>
        <taxon>Hypsizygus</taxon>
    </lineage>
</organism>
<comment type="caution">
    <text evidence="2">The sequence shown here is derived from an EMBL/GenBank/DDBJ whole genome shotgun (WGS) entry which is preliminary data.</text>
</comment>
<feature type="compositionally biased region" description="Low complexity" evidence="1">
    <location>
        <begin position="13"/>
        <end position="35"/>
    </location>
</feature>
<dbReference type="Proteomes" id="UP000076154">
    <property type="component" value="Unassembled WGS sequence"/>
</dbReference>
<feature type="compositionally biased region" description="Polar residues" evidence="1">
    <location>
        <begin position="1"/>
        <end position="12"/>
    </location>
</feature>
<evidence type="ECO:0000313" key="3">
    <source>
        <dbReference type="Proteomes" id="UP000076154"/>
    </source>
</evidence>
<dbReference type="InParanoid" id="A0A369J137"/>
<keyword evidence="3" id="KW-1185">Reference proteome</keyword>
<dbReference type="AlphaFoldDB" id="A0A369J137"/>
<reference evidence="2" key="1">
    <citation type="submission" date="2018-04" db="EMBL/GenBank/DDBJ databases">
        <title>Whole genome sequencing of Hypsizygus marmoreus.</title>
        <authorList>
            <person name="Choi I.-G."/>
            <person name="Min B."/>
            <person name="Kim J.-G."/>
            <person name="Kim S."/>
            <person name="Oh Y.-L."/>
            <person name="Kong W.-S."/>
            <person name="Park H."/>
            <person name="Jeong J."/>
            <person name="Song E.-S."/>
        </authorList>
    </citation>
    <scope>NUCLEOTIDE SEQUENCE [LARGE SCALE GENOMIC DNA]</scope>
    <source>
        <strain evidence="2">51987-8</strain>
    </source>
</reference>
<evidence type="ECO:0000256" key="1">
    <source>
        <dbReference type="SAM" id="MobiDB-lite"/>
    </source>
</evidence>
<gene>
    <name evidence="2" type="ORF">Hypma_016370</name>
</gene>
<accession>A0A369J137</accession>